<keyword evidence="6" id="KW-0949">S-adenosyl-L-methionine</keyword>
<evidence type="ECO:0000313" key="13">
    <source>
        <dbReference type="Proteomes" id="UP000297245"/>
    </source>
</evidence>
<evidence type="ECO:0000256" key="5">
    <source>
        <dbReference type="ARBA" id="ARBA00022679"/>
    </source>
</evidence>
<evidence type="ECO:0000256" key="7">
    <source>
        <dbReference type="ARBA" id="ARBA00022694"/>
    </source>
</evidence>
<feature type="compositionally biased region" description="Basic and acidic residues" evidence="10">
    <location>
        <begin position="357"/>
        <end position="373"/>
    </location>
</feature>
<evidence type="ECO:0000256" key="8">
    <source>
        <dbReference type="ARBA" id="ARBA00023242"/>
    </source>
</evidence>
<evidence type="ECO:0000313" key="12">
    <source>
        <dbReference type="EMBL" id="THU97109.1"/>
    </source>
</evidence>
<dbReference type="PANTHER" id="PTHR12133:SF2">
    <property type="entry name" value="TRNA (ADENINE(58)-N(1))-METHYLTRANSFERASE CATALYTIC SUBUNIT TRMT61A"/>
    <property type="match status" value="1"/>
</dbReference>
<comment type="subcellular location">
    <subcellularLocation>
        <location evidence="1">Nucleus</location>
    </subcellularLocation>
</comment>
<dbReference type="AlphaFoldDB" id="A0A4S8M4I0"/>
<dbReference type="Pfam" id="PF08704">
    <property type="entry name" value="GCD14"/>
    <property type="match status" value="1"/>
</dbReference>
<evidence type="ECO:0000256" key="6">
    <source>
        <dbReference type="ARBA" id="ARBA00022691"/>
    </source>
</evidence>
<dbReference type="GO" id="GO:0005634">
    <property type="term" value="C:nucleus"/>
    <property type="evidence" value="ECO:0007669"/>
    <property type="project" value="UniProtKB-SubCell"/>
</dbReference>
<feature type="compositionally biased region" description="Polar residues" evidence="10">
    <location>
        <begin position="386"/>
        <end position="395"/>
    </location>
</feature>
<evidence type="ECO:0000256" key="10">
    <source>
        <dbReference type="SAM" id="MobiDB-lite"/>
    </source>
</evidence>
<dbReference type="SUPFAM" id="SSF53335">
    <property type="entry name" value="S-adenosyl-L-methionine-dependent methyltransferases"/>
    <property type="match status" value="1"/>
</dbReference>
<organism evidence="12 13">
    <name type="scientific">Dendrothele bispora (strain CBS 962.96)</name>
    <dbReference type="NCBI Taxonomy" id="1314807"/>
    <lineage>
        <taxon>Eukaryota</taxon>
        <taxon>Fungi</taxon>
        <taxon>Dikarya</taxon>
        <taxon>Basidiomycota</taxon>
        <taxon>Agaricomycotina</taxon>
        <taxon>Agaricomycetes</taxon>
        <taxon>Agaricomycetidae</taxon>
        <taxon>Agaricales</taxon>
        <taxon>Agaricales incertae sedis</taxon>
        <taxon>Dendrothele</taxon>
    </lineage>
</organism>
<evidence type="ECO:0000256" key="9">
    <source>
        <dbReference type="ARBA" id="ARBA00033309"/>
    </source>
</evidence>
<feature type="region of interest" description="Disordered" evidence="10">
    <location>
        <begin position="289"/>
        <end position="396"/>
    </location>
</feature>
<keyword evidence="13" id="KW-1185">Reference proteome</keyword>
<name>A0A4S8M4I0_DENBC</name>
<dbReference type="EC" id="2.1.1.220" evidence="2"/>
<dbReference type="InterPro" id="IPR029063">
    <property type="entry name" value="SAM-dependent_MTases_sf"/>
</dbReference>
<evidence type="ECO:0000256" key="2">
    <source>
        <dbReference type="ARBA" id="ARBA00012796"/>
    </source>
</evidence>
<dbReference type="GO" id="GO:0031515">
    <property type="term" value="C:tRNA (m1A) methyltransferase complex"/>
    <property type="evidence" value="ECO:0007669"/>
    <property type="project" value="InterPro"/>
</dbReference>
<reference evidence="12 13" key="1">
    <citation type="journal article" date="2019" name="Nat. Ecol. Evol.">
        <title>Megaphylogeny resolves global patterns of mushroom evolution.</title>
        <authorList>
            <person name="Varga T."/>
            <person name="Krizsan K."/>
            <person name="Foldi C."/>
            <person name="Dima B."/>
            <person name="Sanchez-Garcia M."/>
            <person name="Sanchez-Ramirez S."/>
            <person name="Szollosi G.J."/>
            <person name="Szarkandi J.G."/>
            <person name="Papp V."/>
            <person name="Albert L."/>
            <person name="Andreopoulos W."/>
            <person name="Angelini C."/>
            <person name="Antonin V."/>
            <person name="Barry K.W."/>
            <person name="Bougher N.L."/>
            <person name="Buchanan P."/>
            <person name="Buyck B."/>
            <person name="Bense V."/>
            <person name="Catcheside P."/>
            <person name="Chovatia M."/>
            <person name="Cooper J."/>
            <person name="Damon W."/>
            <person name="Desjardin D."/>
            <person name="Finy P."/>
            <person name="Geml J."/>
            <person name="Haridas S."/>
            <person name="Hughes K."/>
            <person name="Justo A."/>
            <person name="Karasinski D."/>
            <person name="Kautmanova I."/>
            <person name="Kiss B."/>
            <person name="Kocsube S."/>
            <person name="Kotiranta H."/>
            <person name="LaButti K.M."/>
            <person name="Lechner B.E."/>
            <person name="Liimatainen K."/>
            <person name="Lipzen A."/>
            <person name="Lukacs Z."/>
            <person name="Mihaltcheva S."/>
            <person name="Morgado L.N."/>
            <person name="Niskanen T."/>
            <person name="Noordeloos M.E."/>
            <person name="Ohm R.A."/>
            <person name="Ortiz-Santana B."/>
            <person name="Ovrebo C."/>
            <person name="Racz N."/>
            <person name="Riley R."/>
            <person name="Savchenko A."/>
            <person name="Shiryaev A."/>
            <person name="Soop K."/>
            <person name="Spirin V."/>
            <person name="Szebenyi C."/>
            <person name="Tomsovsky M."/>
            <person name="Tulloss R.E."/>
            <person name="Uehling J."/>
            <person name="Grigoriev I.V."/>
            <person name="Vagvolgyi C."/>
            <person name="Papp T."/>
            <person name="Martin F.M."/>
            <person name="Miettinen O."/>
            <person name="Hibbett D.S."/>
            <person name="Nagy L.G."/>
        </authorList>
    </citation>
    <scope>NUCLEOTIDE SEQUENCE [LARGE SCALE GENOMIC DNA]</scope>
    <source>
        <strain evidence="12 13">CBS 962.96</strain>
    </source>
</reference>
<dbReference type="OrthoDB" id="1925287at2759"/>
<dbReference type="EMBL" id="ML179162">
    <property type="protein sequence ID" value="THU97109.1"/>
    <property type="molecule type" value="Genomic_DNA"/>
</dbReference>
<keyword evidence="7" id="KW-0819">tRNA processing</keyword>
<keyword evidence="8" id="KW-0539">Nucleus</keyword>
<evidence type="ECO:0000256" key="1">
    <source>
        <dbReference type="ARBA" id="ARBA00004123"/>
    </source>
</evidence>
<feature type="compositionally biased region" description="Basic and acidic residues" evidence="10">
    <location>
        <begin position="467"/>
        <end position="480"/>
    </location>
</feature>
<evidence type="ECO:0000259" key="11">
    <source>
        <dbReference type="Pfam" id="PF08704"/>
    </source>
</evidence>
<feature type="domain" description="tRNA (adenine(58)-N(1))-methyltransferase catalytic subunit TRM61 C-terminal" evidence="11">
    <location>
        <begin position="62"/>
        <end position="306"/>
    </location>
</feature>
<evidence type="ECO:0000256" key="3">
    <source>
        <dbReference type="ARBA" id="ARBA00015963"/>
    </source>
</evidence>
<accession>A0A4S8M4I0</accession>
<sequence length="480" mass="52776">MWSTNPLIAPGDTVILWLTREAIQPLLIEPGKEFNSKFGSYRHSELVGVPYGSKVPSRTGKGFIHVLRPTPELWTLALPHRTQILYLADISFVTAYLGITSGSVVVEAGTGSGSFSHSTLRTIGPTGHLFSYEFHQNRLNKAKTEFAEHGFDTSRVTLELRNVCKDGFGDNVLKLLNRGGEEEEEGARGARGADAVFLDLPAPWDAVESAKRVLRKDKQTRICCFSPCIEQVLRTVTALNDAGFSDITTYETLLRPHDISSVPSLPTIAEARSKIVDIEVRKEEKRVLQVMSGHRGNPGKQAKDQDGKSRDAGVGEKRKREAKDKGDSDEKGEEGKGDEQIGEVEDSNSDVGGGKRIKVEREDRAAGDVRMEVDIEPDSVARPEGLTSTSGSSAEQKILTRVMPEVRGHTSYLTFACLLPQVVETPSMRAKRQKGEKVEMNEEETQEGNFNGEVREKMSTEDESNQEENKSGGDKDGMAS</sequence>
<keyword evidence="4 12" id="KW-0489">Methyltransferase</keyword>
<dbReference type="GO" id="GO:0030488">
    <property type="term" value="P:tRNA methylation"/>
    <property type="evidence" value="ECO:0007669"/>
    <property type="project" value="InterPro"/>
</dbReference>
<gene>
    <name evidence="12" type="ORF">K435DRAFT_663287</name>
</gene>
<dbReference type="InterPro" id="IPR049470">
    <property type="entry name" value="TRM61_C"/>
</dbReference>
<dbReference type="Proteomes" id="UP000297245">
    <property type="component" value="Unassembled WGS sequence"/>
</dbReference>
<dbReference type="PROSITE" id="PS51620">
    <property type="entry name" value="SAM_TRM61"/>
    <property type="match status" value="1"/>
</dbReference>
<keyword evidence="5 12" id="KW-0808">Transferase</keyword>
<proteinExistence type="predicted"/>
<evidence type="ECO:0000256" key="4">
    <source>
        <dbReference type="ARBA" id="ARBA00022603"/>
    </source>
</evidence>
<dbReference type="PANTHER" id="PTHR12133">
    <property type="entry name" value="TRNA (ADENINE(58)-N(1))-METHYLTRANSFERASE"/>
    <property type="match status" value="1"/>
</dbReference>
<feature type="compositionally biased region" description="Basic and acidic residues" evidence="10">
    <location>
        <begin position="301"/>
        <end position="339"/>
    </location>
</feature>
<dbReference type="GO" id="GO:0160107">
    <property type="term" value="F:tRNA (adenine(58)-N1)-methyltransferase activity"/>
    <property type="evidence" value="ECO:0007669"/>
    <property type="project" value="UniProtKB-EC"/>
</dbReference>
<feature type="region of interest" description="Disordered" evidence="10">
    <location>
        <begin position="427"/>
        <end position="480"/>
    </location>
</feature>
<dbReference type="InterPro" id="IPR014816">
    <property type="entry name" value="tRNA_MeTrfase_Gcd14"/>
</dbReference>
<dbReference type="Gene3D" id="3.40.50.150">
    <property type="entry name" value="Vaccinia Virus protein VP39"/>
    <property type="match status" value="1"/>
</dbReference>
<protein>
    <recommendedName>
        <fullName evidence="3">tRNA (adenine(58)-N(1))-methyltransferase catalytic subunit TRM61</fullName>
        <ecNumber evidence="2">2.1.1.220</ecNumber>
    </recommendedName>
    <alternativeName>
        <fullName evidence="9">tRNA(m1A58)-methyltransferase subunit TRM61</fullName>
    </alternativeName>
</protein>
<dbReference type="Gene3D" id="3.10.330.20">
    <property type="match status" value="1"/>
</dbReference>